<keyword evidence="1" id="KW-0678">Repressor</keyword>
<dbReference type="GeneID" id="34527548"/>
<dbReference type="PANTHER" id="PTHR14003:SF23">
    <property type="entry name" value="ZINC FINGER PROTEIN 143"/>
    <property type="match status" value="1"/>
</dbReference>
<dbReference type="PROSITE" id="PS00028">
    <property type="entry name" value="ZINC_FINGER_C2H2_1"/>
    <property type="match status" value="4"/>
</dbReference>
<evidence type="ECO:0000313" key="10">
    <source>
        <dbReference type="Proteomes" id="UP000006310"/>
    </source>
</evidence>
<evidence type="ECO:0000256" key="5">
    <source>
        <dbReference type="ARBA" id="ARBA00022833"/>
    </source>
</evidence>
<evidence type="ECO:0000256" key="2">
    <source>
        <dbReference type="ARBA" id="ARBA00022723"/>
    </source>
</evidence>
<keyword evidence="4 7" id="KW-0863">Zinc-finger</keyword>
<evidence type="ECO:0000313" key="9">
    <source>
        <dbReference type="EMBL" id="CCK71805.1"/>
    </source>
</evidence>
<dbReference type="OrthoDB" id="3437960at2759"/>
<keyword evidence="5" id="KW-0862">Zinc</keyword>
<dbReference type="eggNOG" id="KOG1721">
    <property type="taxonomic scope" value="Eukaryota"/>
</dbReference>
<keyword evidence="2" id="KW-0479">Metal-binding</keyword>
<dbReference type="GO" id="GO:0018890">
    <property type="term" value="P:cyanamide metabolic process"/>
    <property type="evidence" value="ECO:0007669"/>
    <property type="project" value="EnsemblFungi"/>
</dbReference>
<keyword evidence="3" id="KW-0677">Repeat</keyword>
<dbReference type="GO" id="GO:0000785">
    <property type="term" value="C:chromatin"/>
    <property type="evidence" value="ECO:0007669"/>
    <property type="project" value="TreeGrafter"/>
</dbReference>
<dbReference type="FunFam" id="3.30.160.60:FF:000100">
    <property type="entry name" value="Zinc finger 45-like"/>
    <property type="match status" value="1"/>
</dbReference>
<protein>
    <recommendedName>
        <fullName evidence="8">C2H2-type domain-containing protein</fullName>
    </recommendedName>
</protein>
<evidence type="ECO:0000256" key="3">
    <source>
        <dbReference type="ARBA" id="ARBA00022737"/>
    </source>
</evidence>
<proteinExistence type="predicted"/>
<feature type="domain" description="C2H2-type" evidence="8">
    <location>
        <begin position="43"/>
        <end position="70"/>
    </location>
</feature>
<dbReference type="RefSeq" id="XP_022466050.1">
    <property type="nucleotide sequence ID" value="XM_022609679.1"/>
</dbReference>
<name>J7RAA1_HUIN7</name>
<evidence type="ECO:0000256" key="6">
    <source>
        <dbReference type="ARBA" id="ARBA00023242"/>
    </source>
</evidence>
<dbReference type="InterPro" id="IPR013087">
    <property type="entry name" value="Znf_C2H2_type"/>
</dbReference>
<dbReference type="GO" id="GO:0005667">
    <property type="term" value="C:transcription regulator complex"/>
    <property type="evidence" value="ECO:0007669"/>
    <property type="project" value="TreeGrafter"/>
</dbReference>
<dbReference type="GO" id="GO:0001228">
    <property type="term" value="F:DNA-binding transcription activator activity, RNA polymerase II-specific"/>
    <property type="evidence" value="ECO:0007669"/>
    <property type="project" value="EnsemblFungi"/>
</dbReference>
<keyword evidence="10" id="KW-1185">Reference proteome</keyword>
<dbReference type="SUPFAM" id="SSF57667">
    <property type="entry name" value="beta-beta-alpha zinc fingers"/>
    <property type="match status" value="2"/>
</dbReference>
<dbReference type="OMA" id="QHRYSHT"/>
<accession>J7RAA1</accession>
<dbReference type="GO" id="GO:0008270">
    <property type="term" value="F:zinc ion binding"/>
    <property type="evidence" value="ECO:0007669"/>
    <property type="project" value="UniProtKB-KW"/>
</dbReference>
<evidence type="ECO:0000256" key="1">
    <source>
        <dbReference type="ARBA" id="ARBA00022491"/>
    </source>
</evidence>
<dbReference type="AlphaFoldDB" id="J7RAA1"/>
<keyword evidence="6" id="KW-0539">Nucleus</keyword>
<dbReference type="KEGG" id="kng:KNAG_0I00130"/>
<dbReference type="Gene3D" id="3.30.160.60">
    <property type="entry name" value="Classic Zinc Finger"/>
    <property type="match status" value="3"/>
</dbReference>
<feature type="domain" description="C2H2-type" evidence="8">
    <location>
        <begin position="13"/>
        <end position="42"/>
    </location>
</feature>
<feature type="domain" description="C2H2-type" evidence="8">
    <location>
        <begin position="71"/>
        <end position="98"/>
    </location>
</feature>
<evidence type="ECO:0000256" key="4">
    <source>
        <dbReference type="ARBA" id="ARBA00022771"/>
    </source>
</evidence>
<gene>
    <name evidence="9" type="primary">KNAG0I00130</name>
    <name evidence="9" type="ordered locus">KNAG_0I00130</name>
</gene>
<evidence type="ECO:0000256" key="7">
    <source>
        <dbReference type="PROSITE-ProRule" id="PRU00042"/>
    </source>
</evidence>
<dbReference type="PROSITE" id="PS50157">
    <property type="entry name" value="ZINC_FINGER_C2H2_2"/>
    <property type="match status" value="3"/>
</dbReference>
<dbReference type="EMBL" id="HE978322">
    <property type="protein sequence ID" value="CCK71805.1"/>
    <property type="molecule type" value="Genomic_DNA"/>
</dbReference>
<reference evidence="10" key="2">
    <citation type="submission" date="2012-08" db="EMBL/GenBank/DDBJ databases">
        <title>Genome sequence of Kazachstania naganishii.</title>
        <authorList>
            <person name="Gordon J.L."/>
            <person name="Armisen D."/>
            <person name="Proux-Wera E."/>
            <person name="OhEigeartaigh S.S."/>
            <person name="Byrne K.P."/>
            <person name="Wolfe K.H."/>
        </authorList>
    </citation>
    <scope>NUCLEOTIDE SEQUENCE [LARGE SCALE GENOMIC DNA]</scope>
    <source>
        <strain evidence="10">ATCC MYA-139 / BCRC 22969 / CBS 8797 / CCRC 22969 / KCTC 17520 / NBRC 10181 / NCYC 3082</strain>
    </source>
</reference>
<sequence>MGDAVVKRRPKVFKCQFEGCGKVFNRPCLLQQHRSSHTNERPYVCDECGKRFMRPCHLSVHKWSHSQVKPRQCDFCEKGFVTGQQLKRHLATHAKRAEKLLGIDTKRQQVQKALGMKKIYSPCTDFNLTGSSKSLVDSKERLDKTPEYTTGPPDLQNALLDTGVPLQHLVPFQCPYDDCSTVLGPHDELISHLLESHVVSKLTGIYDDPTLMTYIPTPENSVEGGIVEDPLLWSDMVCREPSCRALLPFPSVFELIEHYDQCHGFIPSSLVKYGFITLYEPEQVVKEDDQASYNNDPQLLEPQRTDAHHHNHHNHNHKHQLTRNREDFLQY</sequence>
<dbReference type="GO" id="GO:0000978">
    <property type="term" value="F:RNA polymerase II cis-regulatory region sequence-specific DNA binding"/>
    <property type="evidence" value="ECO:0007669"/>
    <property type="project" value="EnsemblFungi"/>
</dbReference>
<dbReference type="InterPro" id="IPR036236">
    <property type="entry name" value="Znf_C2H2_sf"/>
</dbReference>
<dbReference type="PANTHER" id="PTHR14003">
    <property type="entry name" value="TRANSCRIPTIONAL REPRESSOR PROTEIN YY"/>
    <property type="match status" value="1"/>
</dbReference>
<reference evidence="9 10" key="1">
    <citation type="journal article" date="2011" name="Proc. Natl. Acad. Sci. U.S.A.">
        <title>Evolutionary erosion of yeast sex chromosomes by mating-type switching accidents.</title>
        <authorList>
            <person name="Gordon J.L."/>
            <person name="Armisen D."/>
            <person name="Proux-Wera E."/>
            <person name="Oheigeartaigh S.S."/>
            <person name="Byrne K.P."/>
            <person name="Wolfe K.H."/>
        </authorList>
    </citation>
    <scope>NUCLEOTIDE SEQUENCE [LARGE SCALE GENOMIC DNA]</scope>
    <source>
        <strain evidence="10">ATCC MYA-139 / BCRC 22969 / CBS 8797 / CCRC 22969 / KCTC 17520 / NBRC 10181 / NCYC 3082</strain>
    </source>
</reference>
<dbReference type="Pfam" id="PF13894">
    <property type="entry name" value="zf-C2H2_4"/>
    <property type="match status" value="1"/>
</dbReference>
<organism evidence="9 10">
    <name type="scientific">Huiozyma naganishii (strain ATCC MYA-139 / BCRC 22969 / CBS 8797 / KCTC 17520 / NBRC 10181 / NCYC 3082 / Yp74L-3)</name>
    <name type="common">Yeast</name>
    <name type="synonym">Kazachstania naganishii</name>
    <dbReference type="NCBI Taxonomy" id="1071383"/>
    <lineage>
        <taxon>Eukaryota</taxon>
        <taxon>Fungi</taxon>
        <taxon>Dikarya</taxon>
        <taxon>Ascomycota</taxon>
        <taxon>Saccharomycotina</taxon>
        <taxon>Saccharomycetes</taxon>
        <taxon>Saccharomycetales</taxon>
        <taxon>Saccharomycetaceae</taxon>
        <taxon>Huiozyma</taxon>
    </lineage>
</organism>
<dbReference type="HOGENOM" id="CLU_068955_0_0_1"/>
<dbReference type="SMART" id="SM00355">
    <property type="entry name" value="ZnF_C2H2"/>
    <property type="match status" value="5"/>
</dbReference>
<dbReference type="STRING" id="1071383.J7RAA1"/>
<dbReference type="Proteomes" id="UP000006310">
    <property type="component" value="Chromosome 9"/>
</dbReference>
<evidence type="ECO:0000259" key="8">
    <source>
        <dbReference type="PROSITE" id="PS50157"/>
    </source>
</evidence>
<dbReference type="Pfam" id="PF00096">
    <property type="entry name" value="zf-C2H2"/>
    <property type="match status" value="2"/>
</dbReference>